<reference evidence="1 2" key="1">
    <citation type="submission" date="2016-10" db="EMBL/GenBank/DDBJ databases">
        <authorList>
            <person name="Varghese N."/>
            <person name="Submissions S."/>
        </authorList>
    </citation>
    <scope>NUCLEOTIDE SEQUENCE [LARGE SCALE GENOMIC DNA]</scope>
    <source>
        <strain evidence="1 2">DSM 282</strain>
    </source>
</reference>
<protein>
    <submittedName>
        <fullName evidence="1">Uncharacterized protein</fullName>
    </submittedName>
</protein>
<dbReference type="Proteomes" id="UP000198861">
    <property type="component" value="Unassembled WGS sequence"/>
</dbReference>
<organism evidence="1 2">
    <name type="scientific">Azotobacter beijerinckii</name>
    <dbReference type="NCBI Taxonomy" id="170623"/>
    <lineage>
        <taxon>Bacteria</taxon>
        <taxon>Pseudomonadati</taxon>
        <taxon>Pseudomonadota</taxon>
        <taxon>Gammaproteobacteria</taxon>
        <taxon>Pseudomonadales</taxon>
        <taxon>Pseudomonadaceae</taxon>
        <taxon>Azotobacter</taxon>
    </lineage>
</organism>
<comment type="caution">
    <text evidence="1">The sequence shown here is derived from an EMBL/GenBank/DDBJ whole genome shotgun (WGS) entry which is preliminary data.</text>
</comment>
<gene>
    <name evidence="1" type="ORF">SAMN04244571_04832</name>
</gene>
<name>A0A1I1CS02_9GAMM</name>
<sequence length="49" mass="5421">MGRLACSQASETLIATWQLSCLPSTPQYWRATPTECRPFFGKPVSSTSQ</sequence>
<proteinExistence type="predicted"/>
<accession>A0A1I1CS02</accession>
<evidence type="ECO:0000313" key="2">
    <source>
        <dbReference type="Proteomes" id="UP000198861"/>
    </source>
</evidence>
<evidence type="ECO:0000313" key="1">
    <source>
        <dbReference type="EMBL" id="SFB65475.1"/>
    </source>
</evidence>
<keyword evidence="2" id="KW-1185">Reference proteome</keyword>
<dbReference type="EMBL" id="FOKJ01000210">
    <property type="protein sequence ID" value="SFB65475.1"/>
    <property type="molecule type" value="Genomic_DNA"/>
</dbReference>